<protein>
    <submittedName>
        <fullName evidence="1">Uncharacterized protein</fullName>
    </submittedName>
</protein>
<name>A0ACB8E4L9_DERSI</name>
<accession>A0ACB8E4L9</accession>
<keyword evidence="2" id="KW-1185">Reference proteome</keyword>
<proteinExistence type="predicted"/>
<organism evidence="1 2">
    <name type="scientific">Dermacentor silvarum</name>
    <name type="common">Tick</name>
    <dbReference type="NCBI Taxonomy" id="543639"/>
    <lineage>
        <taxon>Eukaryota</taxon>
        <taxon>Metazoa</taxon>
        <taxon>Ecdysozoa</taxon>
        <taxon>Arthropoda</taxon>
        <taxon>Chelicerata</taxon>
        <taxon>Arachnida</taxon>
        <taxon>Acari</taxon>
        <taxon>Parasitiformes</taxon>
        <taxon>Ixodida</taxon>
        <taxon>Ixodoidea</taxon>
        <taxon>Ixodidae</taxon>
        <taxon>Rhipicephalinae</taxon>
        <taxon>Dermacentor</taxon>
    </lineage>
</organism>
<dbReference type="EMBL" id="CM023470">
    <property type="protein sequence ID" value="KAH7981580.1"/>
    <property type="molecule type" value="Genomic_DNA"/>
</dbReference>
<evidence type="ECO:0000313" key="1">
    <source>
        <dbReference type="EMBL" id="KAH7981580.1"/>
    </source>
</evidence>
<gene>
    <name evidence="1" type="ORF">HPB49_025618</name>
</gene>
<evidence type="ECO:0000313" key="2">
    <source>
        <dbReference type="Proteomes" id="UP000821865"/>
    </source>
</evidence>
<comment type="caution">
    <text evidence="1">The sequence shown here is derived from an EMBL/GenBank/DDBJ whole genome shotgun (WGS) entry which is preliminary data.</text>
</comment>
<sequence>MPWGCCTVRDVGPPPKVIFGDDLVVRSSNVDLKVPLVLLTEYFEPVFRHYGPKAAFIDAVTGVSTSYQDLWEQATAMASAFRQRGLTPGGKVCFHCSNHVMMWPTFLGITSINGVLIMAKASLTVRELLYQLDDSRPMFVITEPELAPKVEECKESVPSIQEVFLFGESADYTTLSELLEEGRAAVTDRGSRPPRTDPRDTPIIVLYSSGTTGLPKGVVSSHFNFVSQIVQSGPNGEQLLHYTDVLAQWMPCTHLSGVFFTLIALAEGATVVLLPGFRVELLLASVQRYQATFLPLLPTFAVIVTQSPLVERTNVSSVRTLGIGGSVTPDVVVQDLLRIFNLETLFHVYGMTEMSGMVSVTPLHHISSETVGYPMPLTEVKVLDLDTGKPLAADKDGEILVRGPQMMLGYLNKPEATENAIDADGWYHTGDVGHYDAMGQLYIVDRVKDLIKCMDQQVAPAELEDLLMRHPFVRQVAVAGVPHRQMGEAPRAFVVLTDEALAMPAHEVATQLSEMVAETSAPHKHLHGGVQFMEELPKSESGKYLRRQLRDQYMQSMS</sequence>
<dbReference type="Proteomes" id="UP000821865">
    <property type="component" value="Chromosome 1"/>
</dbReference>
<reference evidence="1" key="1">
    <citation type="submission" date="2020-05" db="EMBL/GenBank/DDBJ databases">
        <title>Large-scale comparative analyses of tick genomes elucidate their genetic diversity and vector capacities.</title>
        <authorList>
            <person name="Jia N."/>
            <person name="Wang J."/>
            <person name="Shi W."/>
            <person name="Du L."/>
            <person name="Sun Y."/>
            <person name="Zhan W."/>
            <person name="Jiang J."/>
            <person name="Wang Q."/>
            <person name="Zhang B."/>
            <person name="Ji P."/>
            <person name="Sakyi L.B."/>
            <person name="Cui X."/>
            <person name="Yuan T."/>
            <person name="Jiang B."/>
            <person name="Yang W."/>
            <person name="Lam T.T.-Y."/>
            <person name="Chang Q."/>
            <person name="Ding S."/>
            <person name="Wang X."/>
            <person name="Zhu J."/>
            <person name="Ruan X."/>
            <person name="Zhao L."/>
            <person name="Wei J."/>
            <person name="Que T."/>
            <person name="Du C."/>
            <person name="Cheng J."/>
            <person name="Dai P."/>
            <person name="Han X."/>
            <person name="Huang E."/>
            <person name="Gao Y."/>
            <person name="Liu J."/>
            <person name="Shao H."/>
            <person name="Ye R."/>
            <person name="Li L."/>
            <person name="Wei W."/>
            <person name="Wang X."/>
            <person name="Wang C."/>
            <person name="Yang T."/>
            <person name="Huo Q."/>
            <person name="Li W."/>
            <person name="Guo W."/>
            <person name="Chen H."/>
            <person name="Zhou L."/>
            <person name="Ni X."/>
            <person name="Tian J."/>
            <person name="Zhou Y."/>
            <person name="Sheng Y."/>
            <person name="Liu T."/>
            <person name="Pan Y."/>
            <person name="Xia L."/>
            <person name="Li J."/>
            <person name="Zhao F."/>
            <person name="Cao W."/>
        </authorList>
    </citation>
    <scope>NUCLEOTIDE SEQUENCE</scope>
    <source>
        <strain evidence="1">Dsil-2018</strain>
    </source>
</reference>